<dbReference type="Proteomes" id="UP000824533">
    <property type="component" value="Linkage Group LG26"/>
</dbReference>
<keyword evidence="2" id="KW-1185">Reference proteome</keyword>
<comment type="caution">
    <text evidence="1">The sequence shown here is derived from an EMBL/GenBank/DDBJ whole genome shotgun (WGS) entry which is preliminary data.</text>
</comment>
<organism evidence="1 2">
    <name type="scientific">Dendrolimus kikuchii</name>
    <dbReference type="NCBI Taxonomy" id="765133"/>
    <lineage>
        <taxon>Eukaryota</taxon>
        <taxon>Metazoa</taxon>
        <taxon>Ecdysozoa</taxon>
        <taxon>Arthropoda</taxon>
        <taxon>Hexapoda</taxon>
        <taxon>Insecta</taxon>
        <taxon>Pterygota</taxon>
        <taxon>Neoptera</taxon>
        <taxon>Endopterygota</taxon>
        <taxon>Lepidoptera</taxon>
        <taxon>Glossata</taxon>
        <taxon>Ditrysia</taxon>
        <taxon>Bombycoidea</taxon>
        <taxon>Lasiocampidae</taxon>
        <taxon>Dendrolimus</taxon>
    </lineage>
</organism>
<sequence length="193" mass="21746">MGSDEDNINASLAHIVLCCVAGRGISRMQDKSFTHPGMHANFFIHGVLGFLHYQSGRFNNDFKPAYVISYKASRYLALPCLMADLYRENQTLSVIHLLSGLIPFTLSLAGDDNVHLGNLMIAANIISLCHYSLENNKEWGWYTAAAGVFAYFIAGQQSQFKMMYPLGLALMEYCAYRIFHIHFDAPDPAQRRR</sequence>
<protein>
    <submittedName>
        <fullName evidence="1">Uncharacterized protein</fullName>
    </submittedName>
</protein>
<evidence type="ECO:0000313" key="2">
    <source>
        <dbReference type="Proteomes" id="UP000824533"/>
    </source>
</evidence>
<name>A0ACC1CHH2_9NEOP</name>
<dbReference type="EMBL" id="CM034412">
    <property type="protein sequence ID" value="KAJ0170931.1"/>
    <property type="molecule type" value="Genomic_DNA"/>
</dbReference>
<gene>
    <name evidence="1" type="ORF">K1T71_013703</name>
</gene>
<reference evidence="1 2" key="1">
    <citation type="journal article" date="2021" name="Front. Genet.">
        <title>Chromosome-Level Genome Assembly Reveals Significant Gene Expansion in the Toll and IMD Signaling Pathways of Dendrolimus kikuchii.</title>
        <authorList>
            <person name="Zhou J."/>
            <person name="Wu P."/>
            <person name="Xiong Z."/>
            <person name="Liu N."/>
            <person name="Zhao N."/>
            <person name="Ji M."/>
            <person name="Qiu Y."/>
            <person name="Yang B."/>
        </authorList>
    </citation>
    <scope>NUCLEOTIDE SEQUENCE [LARGE SCALE GENOMIC DNA]</scope>
    <source>
        <strain evidence="1">Ann1</strain>
    </source>
</reference>
<evidence type="ECO:0000313" key="1">
    <source>
        <dbReference type="EMBL" id="KAJ0170931.1"/>
    </source>
</evidence>
<accession>A0ACC1CHH2</accession>
<proteinExistence type="predicted"/>